<dbReference type="SUPFAM" id="SSF53474">
    <property type="entry name" value="alpha/beta-Hydrolases"/>
    <property type="match status" value="1"/>
</dbReference>
<feature type="domain" description="AB hydrolase-1" evidence="3">
    <location>
        <begin position="42"/>
        <end position="140"/>
    </location>
</feature>
<keyword evidence="2" id="KW-0378">Hydrolase</keyword>
<protein>
    <submittedName>
        <fullName evidence="5">Serine hydrolase-like protein</fullName>
    </submittedName>
</protein>
<dbReference type="PANTHER" id="PTHR43798:SF14">
    <property type="entry name" value="SERINE HYDROLASE-LIKE PROTEIN DDB_G0286239"/>
    <property type="match status" value="1"/>
</dbReference>
<evidence type="ECO:0000313" key="5">
    <source>
        <dbReference type="RefSeq" id="XP_011500904.1"/>
    </source>
</evidence>
<dbReference type="KEGG" id="csol:105364623"/>
<evidence type="ECO:0000313" key="4">
    <source>
        <dbReference type="Proteomes" id="UP000695007"/>
    </source>
</evidence>
<dbReference type="RefSeq" id="XP_011500904.1">
    <property type="nucleotide sequence ID" value="XM_011502602.1"/>
</dbReference>
<dbReference type="Proteomes" id="UP000695007">
    <property type="component" value="Unplaced"/>
</dbReference>
<accession>A0AAJ6YMR0</accession>
<gene>
    <name evidence="5" type="primary">LOC105364623</name>
</gene>
<dbReference type="AlphaFoldDB" id="A0AAJ6YMR0"/>
<evidence type="ECO:0000256" key="1">
    <source>
        <dbReference type="ARBA" id="ARBA00008645"/>
    </source>
</evidence>
<dbReference type="GO" id="GO:0016787">
    <property type="term" value="F:hydrolase activity"/>
    <property type="evidence" value="ECO:0007669"/>
    <property type="project" value="UniProtKB-KW"/>
</dbReference>
<dbReference type="InterPro" id="IPR000073">
    <property type="entry name" value="AB_hydrolase_1"/>
</dbReference>
<dbReference type="GO" id="GO:0016020">
    <property type="term" value="C:membrane"/>
    <property type="evidence" value="ECO:0007669"/>
    <property type="project" value="TreeGrafter"/>
</dbReference>
<sequence>MRLPATTTEQIFLSARATSLLASAPLPILTSCKLWGMKEKQPILAIHGWMDNAASFDLLAPLLENSSIFAIDLPGHGLSSWIPHGIHYNEDINAIAIRKVVDYFGWKKVKLMGHSMGSVICNYYAQLFSNEVEFLIGLDALSFIACNIEGQVKQRSVAITDYLKLQQKNIKAPPHYSKNDAMERWMKANSYSQLDFATTGILMTRGAKKEADGKYSYTRDHRLNIRFVPFYTLETIREINKVINCPYLILKSKQSPLQAETYWTNVAKSLIKSSNDFCMKFLEGCHHMHLTKPKMVADEINPFLTKYDK</sequence>
<reference evidence="5" key="1">
    <citation type="submission" date="2025-08" db="UniProtKB">
        <authorList>
            <consortium name="RefSeq"/>
        </authorList>
    </citation>
    <scope>IDENTIFICATION</scope>
</reference>
<proteinExistence type="inferred from homology"/>
<evidence type="ECO:0000256" key="2">
    <source>
        <dbReference type="ARBA" id="ARBA00022801"/>
    </source>
</evidence>
<dbReference type="Gene3D" id="3.40.50.1820">
    <property type="entry name" value="alpha/beta hydrolase"/>
    <property type="match status" value="1"/>
</dbReference>
<dbReference type="InterPro" id="IPR050266">
    <property type="entry name" value="AB_hydrolase_sf"/>
</dbReference>
<dbReference type="PANTHER" id="PTHR43798">
    <property type="entry name" value="MONOACYLGLYCEROL LIPASE"/>
    <property type="match status" value="1"/>
</dbReference>
<evidence type="ECO:0000259" key="3">
    <source>
        <dbReference type="Pfam" id="PF00561"/>
    </source>
</evidence>
<keyword evidence="4" id="KW-1185">Reference proteome</keyword>
<dbReference type="InterPro" id="IPR029058">
    <property type="entry name" value="AB_hydrolase_fold"/>
</dbReference>
<dbReference type="PROSITE" id="PS51257">
    <property type="entry name" value="PROKAR_LIPOPROTEIN"/>
    <property type="match status" value="1"/>
</dbReference>
<comment type="similarity">
    <text evidence="1">Belongs to the AB hydrolase superfamily.</text>
</comment>
<dbReference type="GeneID" id="105364623"/>
<name>A0AAJ6YMR0_9HYME</name>
<dbReference type="Pfam" id="PF00561">
    <property type="entry name" value="Abhydrolase_1"/>
    <property type="match status" value="1"/>
</dbReference>
<organism evidence="4 5">
    <name type="scientific">Ceratosolen solmsi marchali</name>
    <dbReference type="NCBI Taxonomy" id="326594"/>
    <lineage>
        <taxon>Eukaryota</taxon>
        <taxon>Metazoa</taxon>
        <taxon>Ecdysozoa</taxon>
        <taxon>Arthropoda</taxon>
        <taxon>Hexapoda</taxon>
        <taxon>Insecta</taxon>
        <taxon>Pterygota</taxon>
        <taxon>Neoptera</taxon>
        <taxon>Endopterygota</taxon>
        <taxon>Hymenoptera</taxon>
        <taxon>Apocrita</taxon>
        <taxon>Proctotrupomorpha</taxon>
        <taxon>Chalcidoidea</taxon>
        <taxon>Agaonidae</taxon>
        <taxon>Agaoninae</taxon>
        <taxon>Ceratosolen</taxon>
    </lineage>
</organism>